<sequence>MFSASVWAYSAVADISCFLSSSICSIKRRCTGSKTKIPKGRDGGRLPRKTRPVNLCPLYSYEHHRIGIPKRVIFFFLIFLFLFLFLLLCLHRAGQCSAMQMATDRKKFMCTEQREYRLTVAAKRQIETPMSFFLLDVPMCQTRADTPDTFQMRGAARLCVCCGVWRKECAKHRAQEHQRRSEKVADRPQR</sequence>
<accession>A0A7H9B708</accession>
<keyword evidence="1" id="KW-0472">Membrane</keyword>
<protein>
    <recommendedName>
        <fullName evidence="4">Transmembrane protein</fullName>
    </recommendedName>
</protein>
<evidence type="ECO:0000313" key="2">
    <source>
        <dbReference type="EMBL" id="QLG73729.1"/>
    </source>
</evidence>
<evidence type="ECO:0000313" key="3">
    <source>
        <dbReference type="Proteomes" id="UP000509704"/>
    </source>
</evidence>
<reference evidence="2 3" key="1">
    <citation type="submission" date="2020-07" db="EMBL/GenBank/DDBJ databases">
        <title>The yeast mating-type switching endonuclease HO is a domesticated member of an unorthodox homing genetic element family.</title>
        <authorList>
            <person name="Coughlan A.Y."/>
            <person name="Lombardi L."/>
            <person name="Braun-Galleani S."/>
            <person name="Martos A.R."/>
            <person name="Galeote V."/>
            <person name="Bigey F."/>
            <person name="Dequin S."/>
            <person name="Byrne K.P."/>
            <person name="Wolfe K.H."/>
        </authorList>
    </citation>
    <scope>NUCLEOTIDE SEQUENCE [LARGE SCALE GENOMIC DNA]</scope>
    <source>
        <strain evidence="2 3">NRRL Y-6702</strain>
    </source>
</reference>
<organism evidence="2 3">
    <name type="scientific">Zygotorulaspora mrakii</name>
    <name type="common">Zygosaccharomyces mrakii</name>
    <dbReference type="NCBI Taxonomy" id="42260"/>
    <lineage>
        <taxon>Eukaryota</taxon>
        <taxon>Fungi</taxon>
        <taxon>Dikarya</taxon>
        <taxon>Ascomycota</taxon>
        <taxon>Saccharomycotina</taxon>
        <taxon>Saccharomycetes</taxon>
        <taxon>Saccharomycetales</taxon>
        <taxon>Saccharomycetaceae</taxon>
        <taxon>Zygotorulaspora</taxon>
    </lineage>
</organism>
<feature type="transmembrane region" description="Helical" evidence="1">
    <location>
        <begin position="72"/>
        <end position="93"/>
    </location>
</feature>
<gene>
    <name evidence="2" type="ORF">HG535_0F02400</name>
</gene>
<evidence type="ECO:0000256" key="1">
    <source>
        <dbReference type="SAM" id="Phobius"/>
    </source>
</evidence>
<keyword evidence="3" id="KW-1185">Reference proteome</keyword>
<dbReference type="RefSeq" id="XP_037145455.1">
    <property type="nucleotide sequence ID" value="XM_037289560.1"/>
</dbReference>
<keyword evidence="1" id="KW-1133">Transmembrane helix</keyword>
<name>A0A7H9B708_ZYGMR</name>
<dbReference type="GeneID" id="59237488"/>
<dbReference type="KEGG" id="zmk:HG535_0F02400"/>
<proteinExistence type="predicted"/>
<dbReference type="Proteomes" id="UP000509704">
    <property type="component" value="Chromosome 6"/>
</dbReference>
<evidence type="ECO:0008006" key="4">
    <source>
        <dbReference type="Google" id="ProtNLM"/>
    </source>
</evidence>
<dbReference type="AlphaFoldDB" id="A0A7H9B708"/>
<keyword evidence="1" id="KW-0812">Transmembrane</keyword>
<feature type="transmembrane region" description="Helical" evidence="1">
    <location>
        <begin position="6"/>
        <end position="26"/>
    </location>
</feature>
<dbReference type="EMBL" id="CP058609">
    <property type="protein sequence ID" value="QLG73729.1"/>
    <property type="molecule type" value="Genomic_DNA"/>
</dbReference>